<protein>
    <submittedName>
        <fullName evidence="1">Uncharacterized protein</fullName>
    </submittedName>
</protein>
<dbReference type="Proteomes" id="UP000184048">
    <property type="component" value="Unassembled WGS sequence"/>
</dbReference>
<evidence type="ECO:0000313" key="2">
    <source>
        <dbReference type="Proteomes" id="UP000184048"/>
    </source>
</evidence>
<name>A0A1M4WTB1_9BACT</name>
<keyword evidence="2" id="KW-1185">Reference proteome</keyword>
<dbReference type="EMBL" id="FQUU01000004">
    <property type="protein sequence ID" value="SHE84476.1"/>
    <property type="molecule type" value="Genomic_DNA"/>
</dbReference>
<sequence length="65" mass="7597">MITNPNVEQPDPNELFKHIRPAAKEETLERIEDLLWALSDALLSDEQRIKFSEAYANRQSRRQSS</sequence>
<reference evidence="1 2" key="1">
    <citation type="submission" date="2016-11" db="EMBL/GenBank/DDBJ databases">
        <authorList>
            <person name="Jaros S."/>
            <person name="Januszkiewicz K."/>
            <person name="Wedrychowicz H."/>
        </authorList>
    </citation>
    <scope>NUCLEOTIDE SEQUENCE [LARGE SCALE GENOMIC DNA]</scope>
    <source>
        <strain evidence="1 2">DSM 18119</strain>
    </source>
</reference>
<evidence type="ECO:0000313" key="1">
    <source>
        <dbReference type="EMBL" id="SHE84476.1"/>
    </source>
</evidence>
<gene>
    <name evidence="1" type="ORF">SAMN02745131_01215</name>
</gene>
<accession>A0A1M4WTB1</accession>
<proteinExistence type="predicted"/>
<dbReference type="AlphaFoldDB" id="A0A1M4WTB1"/>
<organism evidence="1 2">
    <name type="scientific">Flavisolibacter ginsengisoli DSM 18119</name>
    <dbReference type="NCBI Taxonomy" id="1121884"/>
    <lineage>
        <taxon>Bacteria</taxon>
        <taxon>Pseudomonadati</taxon>
        <taxon>Bacteroidota</taxon>
        <taxon>Chitinophagia</taxon>
        <taxon>Chitinophagales</taxon>
        <taxon>Chitinophagaceae</taxon>
        <taxon>Flavisolibacter</taxon>
    </lineage>
</organism>